<keyword evidence="6" id="KW-1185">Reference proteome</keyword>
<dbReference type="PATRIC" id="fig|1280953.3.peg.3609"/>
<dbReference type="GO" id="GO:1990281">
    <property type="term" value="C:efflux pump complex"/>
    <property type="evidence" value="ECO:0007669"/>
    <property type="project" value="TreeGrafter"/>
</dbReference>
<comment type="similarity">
    <text evidence="1">Belongs to the membrane fusion protein (MFP) (TC 8.A.1) family.</text>
</comment>
<dbReference type="EMBL" id="ARYL01000042">
    <property type="protein sequence ID" value="KDA00942.1"/>
    <property type="molecule type" value="Genomic_DNA"/>
</dbReference>
<feature type="chain" id="PRO_5001573138" evidence="3">
    <location>
        <begin position="22"/>
        <end position="349"/>
    </location>
</feature>
<dbReference type="AlphaFoldDB" id="A0A059G270"/>
<dbReference type="PANTHER" id="PTHR30469">
    <property type="entry name" value="MULTIDRUG RESISTANCE PROTEIN MDTA"/>
    <property type="match status" value="1"/>
</dbReference>
<evidence type="ECO:0000256" key="3">
    <source>
        <dbReference type="SAM" id="SignalP"/>
    </source>
</evidence>
<keyword evidence="2" id="KW-0813">Transport</keyword>
<dbReference type="Gene3D" id="2.40.420.20">
    <property type="match status" value="1"/>
</dbReference>
<feature type="signal peptide" evidence="3">
    <location>
        <begin position="1"/>
        <end position="21"/>
    </location>
</feature>
<dbReference type="eggNOG" id="COG0845">
    <property type="taxonomic scope" value="Bacteria"/>
</dbReference>
<protein>
    <submittedName>
        <fullName evidence="5">Transporter</fullName>
    </submittedName>
</protein>
<accession>A0A059G270</accession>
<name>A0A059G270_9PROT</name>
<reference evidence="5 6" key="1">
    <citation type="journal article" date="2014" name="Antonie Van Leeuwenhoek">
        <title>Hyphomonas beringensis sp. nov. and Hyphomonas chukchiensis sp. nov., isolated from surface seawater of the Bering Sea and Chukchi Sea.</title>
        <authorList>
            <person name="Li C."/>
            <person name="Lai Q."/>
            <person name="Li G."/>
            <person name="Dong C."/>
            <person name="Wang J."/>
            <person name="Liao Y."/>
            <person name="Shao Z."/>
        </authorList>
    </citation>
    <scope>NUCLEOTIDE SEQUENCE [LARGE SCALE GENOMIC DNA]</scope>
    <source>
        <strain evidence="5 6">SCH89</strain>
    </source>
</reference>
<dbReference type="InterPro" id="IPR006143">
    <property type="entry name" value="RND_pump_MFP"/>
</dbReference>
<feature type="domain" description="YknX-like C-terminal permuted SH3-like" evidence="4">
    <location>
        <begin position="272"/>
        <end position="339"/>
    </location>
</feature>
<dbReference type="GO" id="GO:0015562">
    <property type="term" value="F:efflux transmembrane transporter activity"/>
    <property type="evidence" value="ECO:0007669"/>
    <property type="project" value="TreeGrafter"/>
</dbReference>
<sequence length="349" mass="36217">MRMTSTLAVLTALVAACGAPAAKTPSDPSALVTTAAVTRENLPEIVSGFGSIEFDPASQHTLNAEIEARVIDILAVSGDSVDKGQVILRLGPSSTTGLDLVRFRRDATAAQAVLERTQRLRKDGLASDADVEAAAATARDLDLQASSLEARTGSVSMLRSPIAGIVDALLVEPGDLVAPGAQMVRVASADAIQARIGLEIEDATRLKAGDAVSLQPLDGSKKAVETVIRSIDTRIDPSTRMAAALVAAPPGNGLLSGEAVKAEMVAEIHQDAITVPRQAVFQDESGAYVFIDDNGTARLRHIEAGIQSRDKTEVLSGLETGEAVILEGGAILSDGMKVRTDGAIREAAQ</sequence>
<evidence type="ECO:0000259" key="4">
    <source>
        <dbReference type="Pfam" id="PF25989"/>
    </source>
</evidence>
<dbReference type="Gene3D" id="2.40.50.100">
    <property type="match status" value="1"/>
</dbReference>
<dbReference type="InterPro" id="IPR058637">
    <property type="entry name" value="YknX-like_C"/>
</dbReference>
<dbReference type="OrthoDB" id="9813967at2"/>
<dbReference type="Pfam" id="PF25989">
    <property type="entry name" value="YknX_C"/>
    <property type="match status" value="1"/>
</dbReference>
<dbReference type="SUPFAM" id="SSF111369">
    <property type="entry name" value="HlyD-like secretion proteins"/>
    <property type="match status" value="1"/>
</dbReference>
<dbReference type="PROSITE" id="PS51257">
    <property type="entry name" value="PROKAR_LIPOPROTEIN"/>
    <property type="match status" value="1"/>
</dbReference>
<evidence type="ECO:0000256" key="1">
    <source>
        <dbReference type="ARBA" id="ARBA00009477"/>
    </source>
</evidence>
<dbReference type="PANTHER" id="PTHR30469:SF15">
    <property type="entry name" value="HLYD FAMILY OF SECRETION PROTEINS"/>
    <property type="match status" value="1"/>
</dbReference>
<dbReference type="FunFam" id="2.40.420.20:FF:000006">
    <property type="entry name" value="RND family efflux transporter MFP subunit"/>
    <property type="match status" value="1"/>
</dbReference>
<dbReference type="Proteomes" id="UP000024942">
    <property type="component" value="Unassembled WGS sequence"/>
</dbReference>
<organism evidence="5 6">
    <name type="scientific">Hyphomonas oceanitis SCH89</name>
    <dbReference type="NCBI Taxonomy" id="1280953"/>
    <lineage>
        <taxon>Bacteria</taxon>
        <taxon>Pseudomonadati</taxon>
        <taxon>Pseudomonadota</taxon>
        <taxon>Alphaproteobacteria</taxon>
        <taxon>Hyphomonadales</taxon>
        <taxon>Hyphomonadaceae</taxon>
        <taxon>Hyphomonas</taxon>
    </lineage>
</organism>
<dbReference type="STRING" id="1280953.HOC_18024"/>
<evidence type="ECO:0000256" key="2">
    <source>
        <dbReference type="ARBA" id="ARBA00022448"/>
    </source>
</evidence>
<dbReference type="Gene3D" id="2.40.30.170">
    <property type="match status" value="1"/>
</dbReference>
<dbReference type="Gene3D" id="1.10.287.470">
    <property type="entry name" value="Helix hairpin bin"/>
    <property type="match status" value="1"/>
</dbReference>
<evidence type="ECO:0000313" key="6">
    <source>
        <dbReference type="Proteomes" id="UP000024942"/>
    </source>
</evidence>
<evidence type="ECO:0000313" key="5">
    <source>
        <dbReference type="EMBL" id="KDA00942.1"/>
    </source>
</evidence>
<dbReference type="NCBIfam" id="TIGR01730">
    <property type="entry name" value="RND_mfp"/>
    <property type="match status" value="1"/>
</dbReference>
<comment type="caution">
    <text evidence="5">The sequence shown here is derived from an EMBL/GenBank/DDBJ whole genome shotgun (WGS) entry which is preliminary data.</text>
</comment>
<keyword evidence="3" id="KW-0732">Signal</keyword>
<gene>
    <name evidence="5" type="ORF">HOC_18024</name>
</gene>
<proteinExistence type="inferred from homology"/>
<dbReference type="RefSeq" id="WP_084146439.1">
    <property type="nucleotide sequence ID" value="NZ_ARYL01000042.1"/>
</dbReference>